<feature type="compositionally biased region" description="Pro residues" evidence="1">
    <location>
        <begin position="57"/>
        <end position="68"/>
    </location>
</feature>
<feature type="region of interest" description="Disordered" evidence="1">
    <location>
        <begin position="1"/>
        <end position="115"/>
    </location>
</feature>
<evidence type="ECO:0000313" key="2">
    <source>
        <dbReference type="EMBL" id="OWZ22891.1"/>
    </source>
</evidence>
<reference evidence="3" key="1">
    <citation type="submission" date="2017-03" db="EMBL/GenBank/DDBJ databases">
        <title>Phytopthora megakarya and P. palmivora, two closely related causual agents of cacao black pod achieved similar genome size and gene model numbers by different mechanisms.</title>
        <authorList>
            <person name="Ali S."/>
            <person name="Shao J."/>
            <person name="Larry D.J."/>
            <person name="Kronmiller B."/>
            <person name="Shen D."/>
            <person name="Strem M.D."/>
            <person name="Melnick R.L."/>
            <person name="Guiltinan M.J."/>
            <person name="Tyler B.M."/>
            <person name="Meinhardt L.W."/>
            <person name="Bailey B.A."/>
        </authorList>
    </citation>
    <scope>NUCLEOTIDE SEQUENCE [LARGE SCALE GENOMIC DNA]</scope>
    <source>
        <strain evidence="3">zdho120</strain>
    </source>
</reference>
<organism evidence="2 3">
    <name type="scientific">Phytophthora megakarya</name>
    <dbReference type="NCBI Taxonomy" id="4795"/>
    <lineage>
        <taxon>Eukaryota</taxon>
        <taxon>Sar</taxon>
        <taxon>Stramenopiles</taxon>
        <taxon>Oomycota</taxon>
        <taxon>Peronosporomycetes</taxon>
        <taxon>Peronosporales</taxon>
        <taxon>Peronosporaceae</taxon>
        <taxon>Phytophthora</taxon>
    </lineage>
</organism>
<dbReference type="OrthoDB" id="6774612at2759"/>
<name>A0A225WYY6_9STRA</name>
<feature type="compositionally biased region" description="Polar residues" evidence="1">
    <location>
        <begin position="79"/>
        <end position="104"/>
    </location>
</feature>
<comment type="caution">
    <text evidence="2">The sequence shown here is derived from an EMBL/GenBank/DDBJ whole genome shotgun (WGS) entry which is preliminary data.</text>
</comment>
<sequence>MVPAPKVNTEPRFNFGPGSPSEQPLNQASSRPLGSYSASTYTGSQAYASSGREPHPHGPGPVPGPFPALPWSAPDDPSGASTAGGSRLSSITPTWDSSFGSTDRPSSRPADSDPGALAFGAPAARGYAPGYSVSFRPFIAYNAVESGGWREQELCTRLYSRLSYNPGTKAWVQQLPETSPVERYLRLKQESQETPRTFLWRHNAAATKTNVDYHSASGCRRHVNQFLKNLRDRELRLSLRG</sequence>
<dbReference type="EMBL" id="NBNE01000102">
    <property type="protein sequence ID" value="OWZ22891.1"/>
    <property type="molecule type" value="Genomic_DNA"/>
</dbReference>
<proteinExistence type="predicted"/>
<keyword evidence="3" id="KW-1185">Reference proteome</keyword>
<evidence type="ECO:0000313" key="3">
    <source>
        <dbReference type="Proteomes" id="UP000198211"/>
    </source>
</evidence>
<evidence type="ECO:0000256" key="1">
    <source>
        <dbReference type="SAM" id="MobiDB-lite"/>
    </source>
</evidence>
<dbReference type="AlphaFoldDB" id="A0A225WYY6"/>
<gene>
    <name evidence="2" type="ORF">PHMEG_0002345</name>
</gene>
<dbReference type="Proteomes" id="UP000198211">
    <property type="component" value="Unassembled WGS sequence"/>
</dbReference>
<protein>
    <submittedName>
        <fullName evidence="2">Uncharacterized protein</fullName>
    </submittedName>
</protein>
<accession>A0A225WYY6</accession>
<feature type="compositionally biased region" description="Polar residues" evidence="1">
    <location>
        <begin position="20"/>
        <end position="48"/>
    </location>
</feature>